<feature type="transmembrane region" description="Helical" evidence="8">
    <location>
        <begin position="251"/>
        <end position="273"/>
    </location>
</feature>
<feature type="transmembrane region" description="Helical" evidence="8">
    <location>
        <begin position="293"/>
        <end position="312"/>
    </location>
</feature>
<feature type="transmembrane region" description="Helical" evidence="8">
    <location>
        <begin position="362"/>
        <end position="387"/>
    </location>
</feature>
<evidence type="ECO:0000256" key="8">
    <source>
        <dbReference type="SAM" id="Phobius"/>
    </source>
</evidence>
<evidence type="ECO:0000256" key="4">
    <source>
        <dbReference type="ARBA" id="ARBA00022960"/>
    </source>
</evidence>
<evidence type="ECO:0008006" key="11">
    <source>
        <dbReference type="Google" id="ProtNLM"/>
    </source>
</evidence>
<dbReference type="GO" id="GO:0005886">
    <property type="term" value="C:plasma membrane"/>
    <property type="evidence" value="ECO:0007669"/>
    <property type="project" value="UniProtKB-SubCell"/>
</dbReference>
<dbReference type="InterPro" id="IPR004268">
    <property type="entry name" value="MurJ"/>
</dbReference>
<dbReference type="EMBL" id="CP045529">
    <property type="protein sequence ID" value="QFU98072.1"/>
    <property type="molecule type" value="Genomic_DNA"/>
</dbReference>
<evidence type="ECO:0000256" key="7">
    <source>
        <dbReference type="ARBA" id="ARBA00023136"/>
    </source>
</evidence>
<dbReference type="Pfam" id="PF03023">
    <property type="entry name" value="MurJ"/>
    <property type="match status" value="1"/>
</dbReference>
<feature type="transmembrane region" description="Helical" evidence="8">
    <location>
        <begin position="207"/>
        <end position="230"/>
    </location>
</feature>
<dbReference type="PANTHER" id="PTHR47019">
    <property type="entry name" value="LIPID II FLIPPASE MURJ"/>
    <property type="match status" value="1"/>
</dbReference>
<sequence length="563" mass="56920">MSVPARLRGATQSLAGAALLITVVTIASRLLGFARQLVQASEVGTVGVGTAYASANLLPNILYEVAAGGALAGAVVPVLAGAIARRARLDVNRSASALLTWALVVLVPLGLVMLVFAGPIASLIPHVGHGETAATTTYFLRVFALQIPLYGVGFVLSGVLQAHKRFFWPAAAPMLSSVVVIGAYLVFGHLDADPTDVAAASRSALAWLAWGTTAGVAAMSLPLFVPAWRTGTSLRLTFRFPPGQAARARRLALAGVGAVVAQQVASLAILWAANRWGGDGAFPVYQYAQAVYVLPYAVLAVPLATSTFPRLAERASLGDHAGFSRLVAPTTRIVLTVTAVGVAALVAASDAVQAFFATFTPGGVAGMAATVAWLAPGLLGFALVFHLSRVLYSLDHGRAAVRATALGWGVVVVGALVLPPVLARGASDAVRTLEGIGVASSLGMTVAGAALLWAVHRYAPGRPLAGVARTVAVLAVGAALGSLAGLLTSNVLLPDDAGSLRTLASGLESLGVGLVAAVVGAVVVVVASLVGDRPTLRGLASLRGSDAAVVPPDGQGTGDEEDA</sequence>
<keyword evidence="3 8" id="KW-0812">Transmembrane</keyword>
<feature type="transmembrane region" description="Helical" evidence="8">
    <location>
        <begin position="138"/>
        <end position="159"/>
    </location>
</feature>
<evidence type="ECO:0000313" key="10">
    <source>
        <dbReference type="Proteomes" id="UP000326702"/>
    </source>
</evidence>
<keyword evidence="10" id="KW-1185">Reference proteome</keyword>
<keyword evidence="4" id="KW-0133">Cell shape</keyword>
<dbReference type="PRINTS" id="PR01806">
    <property type="entry name" value="VIRFACTRMVIN"/>
</dbReference>
<gene>
    <name evidence="9" type="ORF">KDY119_01581</name>
</gene>
<evidence type="ECO:0000256" key="5">
    <source>
        <dbReference type="ARBA" id="ARBA00022984"/>
    </source>
</evidence>
<keyword evidence="7 8" id="KW-0472">Membrane</keyword>
<dbReference type="GO" id="GO:0015648">
    <property type="term" value="F:lipid-linked peptidoglycan transporter activity"/>
    <property type="evidence" value="ECO:0007669"/>
    <property type="project" value="TreeGrafter"/>
</dbReference>
<protein>
    <recommendedName>
        <fullName evidence="11">Peptidoglycan biosynthesis protein MviN</fullName>
    </recommendedName>
</protein>
<reference evidence="9 10" key="1">
    <citation type="submission" date="2019-10" db="EMBL/GenBank/DDBJ databases">
        <title>Genome sequence of Luteimicrobium xylanilyticum HY-24.</title>
        <authorList>
            <person name="Kim D.Y."/>
            <person name="Park H.-Y."/>
        </authorList>
    </citation>
    <scope>NUCLEOTIDE SEQUENCE [LARGE SCALE GENOMIC DNA]</scope>
    <source>
        <strain evidence="9 10">HY-24</strain>
    </source>
</reference>
<feature type="transmembrane region" description="Helical" evidence="8">
    <location>
        <begin position="467"/>
        <end position="489"/>
    </location>
</feature>
<keyword evidence="6 8" id="KW-1133">Transmembrane helix</keyword>
<accession>A0A5P9QAI5</accession>
<dbReference type="KEGG" id="lxl:KDY119_01581"/>
<feature type="transmembrane region" description="Helical" evidence="8">
    <location>
        <begin position="61"/>
        <end position="84"/>
    </location>
</feature>
<dbReference type="GO" id="GO:0008360">
    <property type="term" value="P:regulation of cell shape"/>
    <property type="evidence" value="ECO:0007669"/>
    <property type="project" value="UniProtKB-KW"/>
</dbReference>
<dbReference type="InterPro" id="IPR051050">
    <property type="entry name" value="Lipid_II_flippase_MurJ/MviN"/>
</dbReference>
<organism evidence="9 10">
    <name type="scientific">Luteimicrobium xylanilyticum</name>
    <dbReference type="NCBI Taxonomy" id="1133546"/>
    <lineage>
        <taxon>Bacteria</taxon>
        <taxon>Bacillati</taxon>
        <taxon>Actinomycetota</taxon>
        <taxon>Actinomycetes</taxon>
        <taxon>Micrococcales</taxon>
        <taxon>Luteimicrobium</taxon>
    </lineage>
</organism>
<dbReference type="GO" id="GO:0009252">
    <property type="term" value="P:peptidoglycan biosynthetic process"/>
    <property type="evidence" value="ECO:0007669"/>
    <property type="project" value="UniProtKB-KW"/>
</dbReference>
<name>A0A5P9QAI5_9MICO</name>
<evidence type="ECO:0000313" key="9">
    <source>
        <dbReference type="EMBL" id="QFU98072.1"/>
    </source>
</evidence>
<feature type="transmembrane region" description="Helical" evidence="8">
    <location>
        <begin position="166"/>
        <end position="187"/>
    </location>
</feature>
<comment type="subcellular location">
    <subcellularLocation>
        <location evidence="1">Cell membrane</location>
        <topology evidence="1">Multi-pass membrane protein</topology>
    </subcellularLocation>
</comment>
<evidence type="ECO:0000256" key="3">
    <source>
        <dbReference type="ARBA" id="ARBA00022692"/>
    </source>
</evidence>
<evidence type="ECO:0000256" key="6">
    <source>
        <dbReference type="ARBA" id="ARBA00022989"/>
    </source>
</evidence>
<proteinExistence type="predicted"/>
<keyword evidence="2" id="KW-1003">Cell membrane</keyword>
<feature type="transmembrane region" description="Helical" evidence="8">
    <location>
        <begin position="12"/>
        <end position="31"/>
    </location>
</feature>
<dbReference type="PANTHER" id="PTHR47019:SF1">
    <property type="entry name" value="LIPID II FLIPPASE MURJ"/>
    <property type="match status" value="1"/>
</dbReference>
<feature type="transmembrane region" description="Helical" evidence="8">
    <location>
        <begin position="333"/>
        <end position="356"/>
    </location>
</feature>
<dbReference type="RefSeq" id="WP_083890858.1">
    <property type="nucleotide sequence ID" value="NZ_BAABIH010000003.1"/>
</dbReference>
<evidence type="ECO:0000256" key="2">
    <source>
        <dbReference type="ARBA" id="ARBA00022475"/>
    </source>
</evidence>
<dbReference type="GO" id="GO:0034204">
    <property type="term" value="P:lipid translocation"/>
    <property type="evidence" value="ECO:0007669"/>
    <property type="project" value="TreeGrafter"/>
</dbReference>
<dbReference type="Proteomes" id="UP000326702">
    <property type="component" value="Chromosome"/>
</dbReference>
<feature type="transmembrane region" description="Helical" evidence="8">
    <location>
        <begin position="509"/>
        <end position="530"/>
    </location>
</feature>
<dbReference type="AlphaFoldDB" id="A0A5P9QAI5"/>
<keyword evidence="5" id="KW-0573">Peptidoglycan synthesis</keyword>
<evidence type="ECO:0000256" key="1">
    <source>
        <dbReference type="ARBA" id="ARBA00004651"/>
    </source>
</evidence>
<feature type="transmembrane region" description="Helical" evidence="8">
    <location>
        <begin position="96"/>
        <end position="118"/>
    </location>
</feature>
<feature type="transmembrane region" description="Helical" evidence="8">
    <location>
        <begin position="435"/>
        <end position="455"/>
    </location>
</feature>
<feature type="transmembrane region" description="Helical" evidence="8">
    <location>
        <begin position="399"/>
        <end position="423"/>
    </location>
</feature>